<name>A0A7N0V8U8_KALFE</name>
<keyword evidence="5" id="KW-1185">Reference proteome</keyword>
<dbReference type="InterPro" id="IPR011989">
    <property type="entry name" value="ARM-like"/>
</dbReference>
<dbReference type="PANTHER" id="PTHR23315:SF238">
    <property type="entry name" value="ARM REPEAT SUPERFAMILY PROTEIN"/>
    <property type="match status" value="1"/>
</dbReference>
<dbReference type="InterPro" id="IPR058678">
    <property type="entry name" value="ARM_PUB"/>
</dbReference>
<sequence length="241" mass="25415">MSFLSPSYHSSLPLIVGDHFSCQSPTSIVSAPPDHPSSSSALFSLLSVDDYRSLIGSKRDIIYALVKSLSDRSTPPRSVKDALRALFGISLHPPNRTAMVELGAVPVLFSLVMRDVRVGIVEDATAVIAQVAGCEASLQAFGKASGIRVLADLLDSATGSSEQTKENAVAALLNLVQSGGVEEVKYAMGFGVLDGIEEVVEHGSEKGKMKASALLKAVDHQTDDSGPSRFDSAVQHNHISV</sequence>
<evidence type="ECO:0000313" key="4">
    <source>
        <dbReference type="EnsemblPlants" id="Kaladp0252s0001.1.v1.1"/>
    </source>
</evidence>
<dbReference type="SUPFAM" id="SSF48371">
    <property type="entry name" value="ARM repeat"/>
    <property type="match status" value="1"/>
</dbReference>
<proteinExistence type="predicted"/>
<dbReference type="Proteomes" id="UP000594263">
    <property type="component" value="Unplaced"/>
</dbReference>
<dbReference type="SMART" id="SM00185">
    <property type="entry name" value="ARM"/>
    <property type="match status" value="2"/>
</dbReference>
<accession>A0A7N0V8U8</accession>
<feature type="domain" description="U-box" evidence="3">
    <location>
        <begin position="44"/>
        <end position="223"/>
    </location>
</feature>
<keyword evidence="2" id="KW-0833">Ubl conjugation pathway</keyword>
<evidence type="ECO:0000256" key="2">
    <source>
        <dbReference type="ARBA" id="ARBA00022786"/>
    </source>
</evidence>
<dbReference type="OMA" id="WPLCTED"/>
<evidence type="ECO:0000256" key="1">
    <source>
        <dbReference type="ARBA" id="ARBA00022737"/>
    </source>
</evidence>
<dbReference type="EnsemblPlants" id="Kaladp0252s0001.1.v1.1">
    <property type="protein sequence ID" value="Kaladp0252s0001.1.v1.1"/>
    <property type="gene ID" value="Kaladp0252s0001.v1.1"/>
</dbReference>
<evidence type="ECO:0000259" key="3">
    <source>
        <dbReference type="Pfam" id="PF25598"/>
    </source>
</evidence>
<dbReference type="PANTHER" id="PTHR23315">
    <property type="entry name" value="U BOX DOMAIN-CONTAINING"/>
    <property type="match status" value="1"/>
</dbReference>
<dbReference type="Pfam" id="PF25598">
    <property type="entry name" value="ARM_PUB"/>
    <property type="match status" value="1"/>
</dbReference>
<dbReference type="Gene3D" id="1.25.10.10">
    <property type="entry name" value="Leucine-rich Repeat Variant"/>
    <property type="match status" value="1"/>
</dbReference>
<dbReference type="AlphaFoldDB" id="A0A7N0V8U8"/>
<keyword evidence="1" id="KW-0677">Repeat</keyword>
<reference evidence="4" key="1">
    <citation type="submission" date="2021-01" db="UniProtKB">
        <authorList>
            <consortium name="EnsemblPlants"/>
        </authorList>
    </citation>
    <scope>IDENTIFICATION</scope>
</reference>
<dbReference type="InterPro" id="IPR000225">
    <property type="entry name" value="Armadillo"/>
</dbReference>
<dbReference type="Gramene" id="Kaladp0252s0001.1.v1.1">
    <property type="protein sequence ID" value="Kaladp0252s0001.1.v1.1"/>
    <property type="gene ID" value="Kaladp0252s0001.v1.1"/>
</dbReference>
<organism evidence="4 5">
    <name type="scientific">Kalanchoe fedtschenkoi</name>
    <name type="common">Lavender scallops</name>
    <name type="synonym">South American air plant</name>
    <dbReference type="NCBI Taxonomy" id="63787"/>
    <lineage>
        <taxon>Eukaryota</taxon>
        <taxon>Viridiplantae</taxon>
        <taxon>Streptophyta</taxon>
        <taxon>Embryophyta</taxon>
        <taxon>Tracheophyta</taxon>
        <taxon>Spermatophyta</taxon>
        <taxon>Magnoliopsida</taxon>
        <taxon>eudicotyledons</taxon>
        <taxon>Gunneridae</taxon>
        <taxon>Pentapetalae</taxon>
        <taxon>Saxifragales</taxon>
        <taxon>Crassulaceae</taxon>
        <taxon>Kalanchoe</taxon>
    </lineage>
</organism>
<evidence type="ECO:0000313" key="5">
    <source>
        <dbReference type="Proteomes" id="UP000594263"/>
    </source>
</evidence>
<protein>
    <recommendedName>
        <fullName evidence="3">U-box domain-containing protein</fullName>
    </recommendedName>
</protein>
<dbReference type="InterPro" id="IPR016024">
    <property type="entry name" value="ARM-type_fold"/>
</dbReference>